<reference evidence="1" key="2">
    <citation type="submission" date="2022-06" db="UniProtKB">
        <authorList>
            <consortium name="EnsemblMetazoa"/>
        </authorList>
    </citation>
    <scope>IDENTIFICATION</scope>
    <source>
        <strain evidence="1">PS312</strain>
    </source>
</reference>
<sequence>MRLLSSSLLLGVVVSLATAGRDIRINLRQNITAPCPGIKTDLVDRNSIKFAFEMLSGAPDQNQVTVTDLEGRSQSVAFPGCYRVRMTFKVLKPLKNPGNGEGLLVGMAVRYQVYKNHAICCIAKETKADSHRKYVCYSGRVTDAASWCPSSSNERVRSMLQGKQTWRKGGEQVYHKPPSALFLSPSLSRRVERSSSLLLSSSFSLPMTGGERIKFKADHLMSPEGHRQLSLDWQPPSRDSEVMTSKEQVALEGFGGRAILIQDNAPCHTAGGTKEYLNREDIQFCNLCGTLDRPDVISELQQQVVNESGDEKCDTTADTQTVAFKMCTPTEDELRKKHPEAEEKINEYWKWMKQGVLTAVVHVLDREPMDDNKLRQCKTLCQTYERKRGVGDSYKATLLKSIDKMCTPKDEYAACVIHTLKFDVDGNI</sequence>
<protein>
    <submittedName>
        <fullName evidence="1">Uncharacterized protein</fullName>
    </submittedName>
</protein>
<accession>A0A8R1YCN9</accession>
<dbReference type="AlphaFoldDB" id="A0A2A6BWW6"/>
<evidence type="ECO:0000313" key="2">
    <source>
        <dbReference type="Proteomes" id="UP000005239"/>
    </source>
</evidence>
<dbReference type="EnsemblMetazoa" id="PPA11377.1">
    <property type="protein sequence ID" value="PPA11377.1"/>
    <property type="gene ID" value="WBGene00100931"/>
</dbReference>
<dbReference type="OrthoDB" id="5808636at2759"/>
<name>A0A2A6BWW6_PRIPA</name>
<dbReference type="Proteomes" id="UP000005239">
    <property type="component" value="Unassembled WGS sequence"/>
</dbReference>
<organism evidence="1 2">
    <name type="scientific">Pristionchus pacificus</name>
    <name type="common">Parasitic nematode worm</name>
    <dbReference type="NCBI Taxonomy" id="54126"/>
    <lineage>
        <taxon>Eukaryota</taxon>
        <taxon>Metazoa</taxon>
        <taxon>Ecdysozoa</taxon>
        <taxon>Nematoda</taxon>
        <taxon>Chromadorea</taxon>
        <taxon>Rhabditida</taxon>
        <taxon>Rhabditina</taxon>
        <taxon>Diplogasteromorpha</taxon>
        <taxon>Diplogasteroidea</taxon>
        <taxon>Neodiplogasteridae</taxon>
        <taxon>Pristionchus</taxon>
    </lineage>
</organism>
<reference evidence="2" key="1">
    <citation type="journal article" date="2008" name="Nat. Genet.">
        <title>The Pristionchus pacificus genome provides a unique perspective on nematode lifestyle and parasitism.</title>
        <authorList>
            <person name="Dieterich C."/>
            <person name="Clifton S.W."/>
            <person name="Schuster L.N."/>
            <person name="Chinwalla A."/>
            <person name="Delehaunty K."/>
            <person name="Dinkelacker I."/>
            <person name="Fulton L."/>
            <person name="Fulton R."/>
            <person name="Godfrey J."/>
            <person name="Minx P."/>
            <person name="Mitreva M."/>
            <person name="Roeseler W."/>
            <person name="Tian H."/>
            <person name="Witte H."/>
            <person name="Yang S.P."/>
            <person name="Wilson R.K."/>
            <person name="Sommer R.J."/>
        </authorList>
    </citation>
    <scope>NUCLEOTIDE SEQUENCE [LARGE SCALE GENOMIC DNA]</scope>
    <source>
        <strain evidence="2">PS312</strain>
    </source>
</reference>
<keyword evidence="2" id="KW-1185">Reference proteome</keyword>
<gene>
    <name evidence="1" type="primary">WBGene00100931</name>
</gene>
<proteinExistence type="predicted"/>
<evidence type="ECO:0000313" key="1">
    <source>
        <dbReference type="EnsemblMetazoa" id="PPA11377.1"/>
    </source>
</evidence>
<accession>A0A2A6BWW6</accession>